<dbReference type="InterPro" id="IPR002259">
    <property type="entry name" value="Eqnu_transpt"/>
</dbReference>
<gene>
    <name evidence="8" type="ORF">KUTeg_005132</name>
</gene>
<evidence type="ECO:0008006" key="10">
    <source>
        <dbReference type="Google" id="ProtNLM"/>
    </source>
</evidence>
<comment type="caution">
    <text evidence="8">The sequence shown here is derived from an EMBL/GenBank/DDBJ whole genome shotgun (WGS) entry which is preliminary data.</text>
</comment>
<evidence type="ECO:0000256" key="1">
    <source>
        <dbReference type="ARBA" id="ARBA00004141"/>
    </source>
</evidence>
<reference evidence="8 9" key="1">
    <citation type="submission" date="2022-12" db="EMBL/GenBank/DDBJ databases">
        <title>Chromosome-level genome of Tegillarca granosa.</title>
        <authorList>
            <person name="Kim J."/>
        </authorList>
    </citation>
    <scope>NUCLEOTIDE SEQUENCE [LARGE SCALE GENOMIC DNA]</scope>
    <source>
        <strain evidence="8">Teg-2019</strain>
        <tissue evidence="8">Adductor muscle</tissue>
    </source>
</reference>
<evidence type="ECO:0000256" key="5">
    <source>
        <dbReference type="ARBA" id="ARBA00022989"/>
    </source>
</evidence>
<dbReference type="Pfam" id="PF01733">
    <property type="entry name" value="Nucleoside_tran"/>
    <property type="match status" value="1"/>
</dbReference>
<dbReference type="InterPro" id="IPR036259">
    <property type="entry name" value="MFS_trans_sf"/>
</dbReference>
<comment type="subcellular location">
    <subcellularLocation>
        <location evidence="1">Membrane</location>
        <topology evidence="1">Multi-pass membrane protein</topology>
    </subcellularLocation>
</comment>
<dbReference type="PRINTS" id="PR01130">
    <property type="entry name" value="DERENTRNSPRT"/>
</dbReference>
<feature type="transmembrane region" description="Helical" evidence="7">
    <location>
        <begin position="50"/>
        <end position="74"/>
    </location>
</feature>
<dbReference type="Gene3D" id="1.20.1250.20">
    <property type="entry name" value="MFS general substrate transporter like domains"/>
    <property type="match status" value="1"/>
</dbReference>
<name>A0ABQ9FIW2_TEGGR</name>
<sequence>MPGCCCVMFLRFYRFYRDRAENDDGPPQQESCGRSFVQTCKRFGTVFSKIWVQAVSVWFVFFVSLTCFPGLWSQVKKINIGVHDDYFAPVFCFLSFNLMAFLGNLTSEVIKKPGPRFVWIPILLRGLFIPFFVLCNYKPATRIFPVIISNDYVFIIGSAFMAYTSGYYSSLNMMYGPKLVEPEMAGTAGMIMAFCLVLGIGTGVNFSLAVGKAVSPI</sequence>
<dbReference type="Proteomes" id="UP001217089">
    <property type="component" value="Unassembled WGS sequence"/>
</dbReference>
<feature type="transmembrane region" description="Helical" evidence="7">
    <location>
        <begin position="86"/>
        <end position="105"/>
    </location>
</feature>
<comment type="similarity">
    <text evidence="2">Belongs to the SLC29A/ENT transporter (TC 2.A.57) family.</text>
</comment>
<organism evidence="8 9">
    <name type="scientific">Tegillarca granosa</name>
    <name type="common">Malaysian cockle</name>
    <name type="synonym">Anadara granosa</name>
    <dbReference type="NCBI Taxonomy" id="220873"/>
    <lineage>
        <taxon>Eukaryota</taxon>
        <taxon>Metazoa</taxon>
        <taxon>Spiralia</taxon>
        <taxon>Lophotrochozoa</taxon>
        <taxon>Mollusca</taxon>
        <taxon>Bivalvia</taxon>
        <taxon>Autobranchia</taxon>
        <taxon>Pteriomorphia</taxon>
        <taxon>Arcoida</taxon>
        <taxon>Arcoidea</taxon>
        <taxon>Arcidae</taxon>
        <taxon>Tegillarca</taxon>
    </lineage>
</organism>
<evidence type="ECO:0000256" key="6">
    <source>
        <dbReference type="ARBA" id="ARBA00023136"/>
    </source>
</evidence>
<keyword evidence="3" id="KW-0813">Transport</keyword>
<accession>A0ABQ9FIW2</accession>
<feature type="transmembrane region" description="Helical" evidence="7">
    <location>
        <begin position="188"/>
        <end position="211"/>
    </location>
</feature>
<evidence type="ECO:0000256" key="4">
    <source>
        <dbReference type="ARBA" id="ARBA00022692"/>
    </source>
</evidence>
<dbReference type="PANTHER" id="PTHR10332:SF80">
    <property type="entry name" value="EQUILIBRATIVE NUCLEOSIDE TRANSPORTER 2, ISOFORM A"/>
    <property type="match status" value="1"/>
</dbReference>
<evidence type="ECO:0000256" key="3">
    <source>
        <dbReference type="ARBA" id="ARBA00022448"/>
    </source>
</evidence>
<dbReference type="SUPFAM" id="SSF103473">
    <property type="entry name" value="MFS general substrate transporter"/>
    <property type="match status" value="1"/>
</dbReference>
<keyword evidence="9" id="KW-1185">Reference proteome</keyword>
<evidence type="ECO:0000313" key="8">
    <source>
        <dbReference type="EMBL" id="KAJ8317228.1"/>
    </source>
</evidence>
<proteinExistence type="inferred from homology"/>
<feature type="transmembrane region" description="Helical" evidence="7">
    <location>
        <begin position="117"/>
        <end position="137"/>
    </location>
</feature>
<dbReference type="EMBL" id="JARBDR010000246">
    <property type="protein sequence ID" value="KAJ8317228.1"/>
    <property type="molecule type" value="Genomic_DNA"/>
</dbReference>
<keyword evidence="5 7" id="KW-1133">Transmembrane helix</keyword>
<feature type="transmembrane region" description="Helical" evidence="7">
    <location>
        <begin position="149"/>
        <end position="168"/>
    </location>
</feature>
<dbReference type="PANTHER" id="PTHR10332">
    <property type="entry name" value="EQUILIBRATIVE NUCLEOSIDE TRANSPORTER"/>
    <property type="match status" value="1"/>
</dbReference>
<evidence type="ECO:0000256" key="7">
    <source>
        <dbReference type="SAM" id="Phobius"/>
    </source>
</evidence>
<protein>
    <recommendedName>
        <fullName evidence="10">Equilibrative nucleoside transporter 1</fullName>
    </recommendedName>
</protein>
<keyword evidence="4 7" id="KW-0812">Transmembrane</keyword>
<evidence type="ECO:0000256" key="2">
    <source>
        <dbReference type="ARBA" id="ARBA00007965"/>
    </source>
</evidence>
<keyword evidence="6 7" id="KW-0472">Membrane</keyword>
<evidence type="ECO:0000313" key="9">
    <source>
        <dbReference type="Proteomes" id="UP001217089"/>
    </source>
</evidence>